<evidence type="ECO:0000313" key="3">
    <source>
        <dbReference type="Proteomes" id="UP000789901"/>
    </source>
</evidence>
<sequence length="156" mass="17646">MPPSPAGIVVWFQDKGWMDELEMGQWIKYWNKMRPREPCSRAMLVLDSFLAHISDQTKLALSSDNTDLAVISGADGSNSLTKGRNLKHANLNTVCYWVLDTGNNVSYDIVIWLFKKCSISNRLSGNEDYLIYKNNSENLEDAKSVNNNTNIDNPNN</sequence>
<keyword evidence="3" id="KW-1185">Reference proteome</keyword>
<comment type="caution">
    <text evidence="2">The sequence shown here is derived from an EMBL/GenBank/DDBJ whole genome shotgun (WGS) entry which is preliminary data.</text>
</comment>
<name>A0ABN7V372_GIGMA</name>
<gene>
    <name evidence="2" type="ORF">GMARGA_LOCUS13309</name>
</gene>
<evidence type="ECO:0000259" key="1">
    <source>
        <dbReference type="Pfam" id="PF03184"/>
    </source>
</evidence>
<evidence type="ECO:0000313" key="2">
    <source>
        <dbReference type="EMBL" id="CAG8718381.1"/>
    </source>
</evidence>
<dbReference type="InterPro" id="IPR004875">
    <property type="entry name" value="DDE_SF_endonuclease_dom"/>
</dbReference>
<organism evidence="2 3">
    <name type="scientific">Gigaspora margarita</name>
    <dbReference type="NCBI Taxonomy" id="4874"/>
    <lineage>
        <taxon>Eukaryota</taxon>
        <taxon>Fungi</taxon>
        <taxon>Fungi incertae sedis</taxon>
        <taxon>Mucoromycota</taxon>
        <taxon>Glomeromycotina</taxon>
        <taxon>Glomeromycetes</taxon>
        <taxon>Diversisporales</taxon>
        <taxon>Gigasporaceae</taxon>
        <taxon>Gigaspora</taxon>
    </lineage>
</organism>
<feature type="domain" description="DDE-1" evidence="1">
    <location>
        <begin position="12"/>
        <end position="71"/>
    </location>
</feature>
<accession>A0ABN7V372</accession>
<protein>
    <submittedName>
        <fullName evidence="2">39889_t:CDS:1</fullName>
    </submittedName>
</protein>
<reference evidence="2 3" key="1">
    <citation type="submission" date="2021-06" db="EMBL/GenBank/DDBJ databases">
        <authorList>
            <person name="Kallberg Y."/>
            <person name="Tangrot J."/>
            <person name="Rosling A."/>
        </authorList>
    </citation>
    <scope>NUCLEOTIDE SEQUENCE [LARGE SCALE GENOMIC DNA]</scope>
    <source>
        <strain evidence="2 3">120-4 pot B 10/14</strain>
    </source>
</reference>
<dbReference type="EMBL" id="CAJVQB010008406">
    <property type="protein sequence ID" value="CAG8718381.1"/>
    <property type="molecule type" value="Genomic_DNA"/>
</dbReference>
<dbReference type="Pfam" id="PF03184">
    <property type="entry name" value="DDE_1"/>
    <property type="match status" value="1"/>
</dbReference>
<dbReference type="Proteomes" id="UP000789901">
    <property type="component" value="Unassembled WGS sequence"/>
</dbReference>
<proteinExistence type="predicted"/>